<dbReference type="SMART" id="SM00732">
    <property type="entry name" value="YqgFc"/>
    <property type="match status" value="1"/>
</dbReference>
<evidence type="ECO:0000256" key="3">
    <source>
        <dbReference type="ARBA" id="ARBA00022722"/>
    </source>
</evidence>
<protein>
    <recommendedName>
        <fullName evidence="5">Putative pre-16S rRNA nuclease</fullName>
        <ecNumber evidence="5">3.1.-.-</ecNumber>
    </recommendedName>
</protein>
<keyword evidence="1 5" id="KW-0963">Cytoplasm</keyword>
<evidence type="ECO:0000313" key="7">
    <source>
        <dbReference type="EMBL" id="GAA4342207.1"/>
    </source>
</evidence>
<dbReference type="CDD" id="cd16964">
    <property type="entry name" value="YqgF"/>
    <property type="match status" value="1"/>
</dbReference>
<evidence type="ECO:0000256" key="2">
    <source>
        <dbReference type="ARBA" id="ARBA00022517"/>
    </source>
</evidence>
<comment type="similarity">
    <text evidence="5">Belongs to the YqgF HJR family.</text>
</comment>
<accession>A0ABP8HPD9</accession>
<keyword evidence="2 5" id="KW-0690">Ribosome biogenesis</keyword>
<organism evidence="7 8">
    <name type="scientific">Pigmentiphaga soli</name>
    <dbReference type="NCBI Taxonomy" id="1007095"/>
    <lineage>
        <taxon>Bacteria</taxon>
        <taxon>Pseudomonadati</taxon>
        <taxon>Pseudomonadota</taxon>
        <taxon>Betaproteobacteria</taxon>
        <taxon>Burkholderiales</taxon>
        <taxon>Alcaligenaceae</taxon>
        <taxon>Pigmentiphaga</taxon>
    </lineage>
</organism>
<dbReference type="SUPFAM" id="SSF53098">
    <property type="entry name" value="Ribonuclease H-like"/>
    <property type="match status" value="1"/>
</dbReference>
<comment type="subcellular location">
    <subcellularLocation>
        <location evidence="5">Cytoplasm</location>
    </subcellularLocation>
</comment>
<dbReference type="HAMAP" id="MF_00651">
    <property type="entry name" value="Nuclease_YqgF"/>
    <property type="match status" value="1"/>
</dbReference>
<evidence type="ECO:0000313" key="8">
    <source>
        <dbReference type="Proteomes" id="UP001501671"/>
    </source>
</evidence>
<keyword evidence="3 5" id="KW-0540">Nuclease</keyword>
<dbReference type="RefSeq" id="WP_345252084.1">
    <property type="nucleotide sequence ID" value="NZ_BAABFO010000032.1"/>
</dbReference>
<dbReference type="EC" id="3.1.-.-" evidence="5"/>
<evidence type="ECO:0000259" key="6">
    <source>
        <dbReference type="SMART" id="SM00732"/>
    </source>
</evidence>
<keyword evidence="4 5" id="KW-0378">Hydrolase</keyword>
<dbReference type="PANTHER" id="PTHR33317">
    <property type="entry name" value="POLYNUCLEOTIDYL TRANSFERASE, RIBONUCLEASE H-LIKE SUPERFAMILY PROTEIN"/>
    <property type="match status" value="1"/>
</dbReference>
<dbReference type="Gene3D" id="3.30.420.140">
    <property type="entry name" value="YqgF/RNase H-like domain"/>
    <property type="match status" value="1"/>
</dbReference>
<dbReference type="InterPro" id="IPR005227">
    <property type="entry name" value="YqgF"/>
</dbReference>
<sequence>MPDDTLLAFDYGTQFIGVAIGNTLSGQARPLEVFPNTTRDARFGRVAQLLQDWQPTRLVVGLALDGDGGELPMTAQCRRFAQQLNGRFGLPVDLVDERGTSMAAQQAMGRRAGQRVDAVAAAIILQDYLDARRSAAAGGASIQHSMARRAFPEE</sequence>
<dbReference type="EMBL" id="BAABFO010000032">
    <property type="protein sequence ID" value="GAA4342207.1"/>
    <property type="molecule type" value="Genomic_DNA"/>
</dbReference>
<evidence type="ECO:0000256" key="4">
    <source>
        <dbReference type="ARBA" id="ARBA00022801"/>
    </source>
</evidence>
<name>A0ABP8HPD9_9BURK</name>
<dbReference type="PANTHER" id="PTHR33317:SF4">
    <property type="entry name" value="POLYNUCLEOTIDYL TRANSFERASE, RIBONUCLEASE H-LIKE SUPERFAMILY PROTEIN"/>
    <property type="match status" value="1"/>
</dbReference>
<comment type="function">
    <text evidence="5">Could be a nuclease involved in processing of the 5'-end of pre-16S rRNA.</text>
</comment>
<keyword evidence="8" id="KW-1185">Reference proteome</keyword>
<dbReference type="InterPro" id="IPR012337">
    <property type="entry name" value="RNaseH-like_sf"/>
</dbReference>
<evidence type="ECO:0000256" key="1">
    <source>
        <dbReference type="ARBA" id="ARBA00022490"/>
    </source>
</evidence>
<dbReference type="Proteomes" id="UP001501671">
    <property type="component" value="Unassembled WGS sequence"/>
</dbReference>
<feature type="domain" description="YqgF/RNase H-like" evidence="6">
    <location>
        <begin position="4"/>
        <end position="104"/>
    </location>
</feature>
<dbReference type="NCBIfam" id="TIGR00250">
    <property type="entry name" value="RNAse_H_YqgF"/>
    <property type="match status" value="1"/>
</dbReference>
<dbReference type="Pfam" id="PF03652">
    <property type="entry name" value="RuvX"/>
    <property type="match status" value="1"/>
</dbReference>
<proteinExistence type="inferred from homology"/>
<evidence type="ECO:0000256" key="5">
    <source>
        <dbReference type="HAMAP-Rule" id="MF_00651"/>
    </source>
</evidence>
<comment type="caution">
    <text evidence="7">The sequence shown here is derived from an EMBL/GenBank/DDBJ whole genome shotgun (WGS) entry which is preliminary data.</text>
</comment>
<dbReference type="InterPro" id="IPR037027">
    <property type="entry name" value="YqgF/RNaseH-like_dom_sf"/>
</dbReference>
<reference evidence="8" key="1">
    <citation type="journal article" date="2019" name="Int. J. Syst. Evol. Microbiol.">
        <title>The Global Catalogue of Microorganisms (GCM) 10K type strain sequencing project: providing services to taxonomists for standard genome sequencing and annotation.</title>
        <authorList>
            <consortium name="The Broad Institute Genomics Platform"/>
            <consortium name="The Broad Institute Genome Sequencing Center for Infectious Disease"/>
            <person name="Wu L."/>
            <person name="Ma J."/>
        </authorList>
    </citation>
    <scope>NUCLEOTIDE SEQUENCE [LARGE SCALE GENOMIC DNA]</scope>
    <source>
        <strain evidence="8">JCM 17666</strain>
    </source>
</reference>
<gene>
    <name evidence="7" type="primary">ruvX</name>
    <name evidence="7" type="ORF">GCM10023144_43980</name>
</gene>
<dbReference type="InterPro" id="IPR006641">
    <property type="entry name" value="YqgF/RNaseH-like_dom"/>
</dbReference>